<protein>
    <submittedName>
        <fullName evidence="2">DUF4062 domain-containing protein</fullName>
    </submittedName>
</protein>
<comment type="caution">
    <text evidence="2">The sequence shown here is derived from an EMBL/GenBank/DDBJ whole genome shotgun (WGS) entry which is preliminary data.</text>
</comment>
<evidence type="ECO:0000313" key="2">
    <source>
        <dbReference type="EMBL" id="MBC3796032.1"/>
    </source>
</evidence>
<proteinExistence type="predicted"/>
<dbReference type="Proteomes" id="UP000653358">
    <property type="component" value="Unassembled WGS sequence"/>
</dbReference>
<reference evidence="2 3" key="1">
    <citation type="journal article" date="2020" name="mSystems">
        <title>Defining Genomic and Predicted Metabolic Features of the Acetobacterium Genus.</title>
        <authorList>
            <person name="Ross D.E."/>
            <person name="Marshall C.W."/>
            <person name="Gulliver D."/>
            <person name="May H.D."/>
            <person name="Norman R.S."/>
        </authorList>
    </citation>
    <scope>NUCLEOTIDE SEQUENCE [LARGE SCALE GENOMIC DNA]</scope>
    <source>
        <strain evidence="2 3">DSM 9173</strain>
    </source>
</reference>
<dbReference type="EMBL" id="WJBB01000003">
    <property type="protein sequence ID" value="MBC3796032.1"/>
    <property type="molecule type" value="Genomic_DNA"/>
</dbReference>
<gene>
    <name evidence="2" type="ORF">GH807_03070</name>
</gene>
<feature type="domain" description="DUF4062" evidence="1">
    <location>
        <begin position="33"/>
        <end position="118"/>
    </location>
</feature>
<sequence length="422" mass="48678">MECDLLFFCNFKIYLEETFILILKSGLGRTPTVFVSSTCYDLKQIRTNIMTFIENKLGYEALLSEYDSFPIDPNLGTVENCLHVVQERADIFVLIVGGRYGNVTDCGKSVTNLEYLKAKSKGIPIYAFIEKSILSIFPLWKDNKLLNFDSVVDSSKLFEFIEKLNAEDNIWLISFENSKDIELSLQRQLGFLLNDCLKVRNQILKTNTTKYLNTISAEALKIIIDKSIGWEYKLFGQQLLDGLEKLTKLRRDLKYGISFSNFTKFDEIVEIFDWVELKNNEVLKKVSYLNAIVYDAMPEAFGEPGVSGDIEHIIYVADKLMDVFESIIQGALEYKSVIVPEEWNNLLEIELKISETIISDIETFIDLFNKEVFKIPIEINDQDKPLDLNVILTLTKPDLKPFEQEFERLKKIMGINYIPLNE</sequence>
<name>A0ABR6WIQ1_9FIRM</name>
<dbReference type="InterPro" id="IPR025139">
    <property type="entry name" value="DUF4062"/>
</dbReference>
<organism evidence="2 3">
    <name type="scientific">Acetobacterium tundrae</name>
    <dbReference type="NCBI Taxonomy" id="132932"/>
    <lineage>
        <taxon>Bacteria</taxon>
        <taxon>Bacillati</taxon>
        <taxon>Bacillota</taxon>
        <taxon>Clostridia</taxon>
        <taxon>Eubacteriales</taxon>
        <taxon>Eubacteriaceae</taxon>
        <taxon>Acetobacterium</taxon>
    </lineage>
</organism>
<keyword evidence="3" id="KW-1185">Reference proteome</keyword>
<evidence type="ECO:0000259" key="1">
    <source>
        <dbReference type="Pfam" id="PF13271"/>
    </source>
</evidence>
<evidence type="ECO:0000313" key="3">
    <source>
        <dbReference type="Proteomes" id="UP000653358"/>
    </source>
</evidence>
<accession>A0ABR6WIQ1</accession>
<dbReference type="Pfam" id="PF13271">
    <property type="entry name" value="DUF4062"/>
    <property type="match status" value="1"/>
</dbReference>